<dbReference type="EMBL" id="VOIH02000002">
    <property type="protein sequence ID" value="KAF3454153.1"/>
    <property type="molecule type" value="Genomic_DNA"/>
</dbReference>
<feature type="domain" description="Disease resistance protein At4g27190-like leucine-rich repeats" evidence="2">
    <location>
        <begin position="76"/>
        <end position="130"/>
    </location>
</feature>
<dbReference type="AlphaFoldDB" id="A0A8K0HM92"/>
<keyword evidence="1" id="KW-0611">Plant defense</keyword>
<dbReference type="SUPFAM" id="SSF52047">
    <property type="entry name" value="RNI-like"/>
    <property type="match status" value="1"/>
</dbReference>
<evidence type="ECO:0000313" key="3">
    <source>
        <dbReference type="EMBL" id="KAF3454153.1"/>
    </source>
</evidence>
<name>A0A8K0HM92_9ROSA</name>
<dbReference type="Proteomes" id="UP000796880">
    <property type="component" value="Unassembled WGS sequence"/>
</dbReference>
<dbReference type="Gene3D" id="3.80.10.10">
    <property type="entry name" value="Ribonuclease Inhibitor"/>
    <property type="match status" value="1"/>
</dbReference>
<evidence type="ECO:0000256" key="1">
    <source>
        <dbReference type="ARBA" id="ARBA00022821"/>
    </source>
</evidence>
<dbReference type="Pfam" id="PF23247">
    <property type="entry name" value="LRR_RPS2"/>
    <property type="match status" value="1"/>
</dbReference>
<keyword evidence="4" id="KW-1185">Reference proteome</keyword>
<organism evidence="3 4">
    <name type="scientific">Rhamnella rubrinervis</name>
    <dbReference type="NCBI Taxonomy" id="2594499"/>
    <lineage>
        <taxon>Eukaryota</taxon>
        <taxon>Viridiplantae</taxon>
        <taxon>Streptophyta</taxon>
        <taxon>Embryophyta</taxon>
        <taxon>Tracheophyta</taxon>
        <taxon>Spermatophyta</taxon>
        <taxon>Magnoliopsida</taxon>
        <taxon>eudicotyledons</taxon>
        <taxon>Gunneridae</taxon>
        <taxon>Pentapetalae</taxon>
        <taxon>rosids</taxon>
        <taxon>fabids</taxon>
        <taxon>Rosales</taxon>
        <taxon>Rhamnaceae</taxon>
        <taxon>rhamnoid group</taxon>
        <taxon>Rhamneae</taxon>
        <taxon>Rhamnella</taxon>
    </lineage>
</organism>
<dbReference type="PANTHER" id="PTHR33463:SF203">
    <property type="entry name" value="AAA+ ATPASE DOMAIN-CONTAINING PROTEIN"/>
    <property type="match status" value="1"/>
</dbReference>
<evidence type="ECO:0000259" key="2">
    <source>
        <dbReference type="Pfam" id="PF23247"/>
    </source>
</evidence>
<accession>A0A8K0HM92</accession>
<dbReference type="InterPro" id="IPR050905">
    <property type="entry name" value="Plant_NBS-LRR"/>
</dbReference>
<comment type="caution">
    <text evidence="3">The sequence shown here is derived from an EMBL/GenBank/DDBJ whole genome shotgun (WGS) entry which is preliminary data.</text>
</comment>
<sequence length="208" mass="23759">MKSLFSLYNIPRQLEKIVVRDCEMMVEIIGHHGREGVLPNIQNSQTETSFGKLREIKVSTCPKMKSLFSSYNIPRLLEKIVVRDCDHLKGLIPSFMTASLVHLRSLSVNHCKAMKEIVFNEESAQGVVKNDLSTESSCSEITCQPHPLGPVEEHHDMVFKTKRLSELWLESFPYLQQLPKTFQTVEFLVICQWGVRLKDLATPCVSKI</sequence>
<reference evidence="3" key="1">
    <citation type="submission" date="2020-03" db="EMBL/GenBank/DDBJ databases">
        <title>A high-quality chromosome-level genome assembly of a woody plant with both climbing and erect habits, Rhamnella rubrinervis.</title>
        <authorList>
            <person name="Lu Z."/>
            <person name="Yang Y."/>
            <person name="Zhu X."/>
            <person name="Sun Y."/>
        </authorList>
    </citation>
    <scope>NUCLEOTIDE SEQUENCE</scope>
    <source>
        <strain evidence="3">BYM</strain>
        <tissue evidence="3">Leaf</tissue>
    </source>
</reference>
<proteinExistence type="predicted"/>
<evidence type="ECO:0000313" key="4">
    <source>
        <dbReference type="Proteomes" id="UP000796880"/>
    </source>
</evidence>
<dbReference type="InterPro" id="IPR032675">
    <property type="entry name" value="LRR_dom_sf"/>
</dbReference>
<dbReference type="InterPro" id="IPR057135">
    <property type="entry name" value="At4g27190-like_LRR"/>
</dbReference>
<protein>
    <recommendedName>
        <fullName evidence="2">Disease resistance protein At4g27190-like leucine-rich repeats domain-containing protein</fullName>
    </recommendedName>
</protein>
<gene>
    <name evidence="3" type="ORF">FNV43_RR04600</name>
</gene>
<dbReference type="PANTHER" id="PTHR33463">
    <property type="entry name" value="NB-ARC DOMAIN-CONTAINING PROTEIN-RELATED"/>
    <property type="match status" value="1"/>
</dbReference>